<gene>
    <name evidence="1" type="ORF">VOP03_02240</name>
</gene>
<proteinExistence type="predicted"/>
<comment type="caution">
    <text evidence="1">The sequence shown here is derived from an EMBL/GenBank/DDBJ whole genome shotgun (WGS) entry which is preliminary data.</text>
</comment>
<evidence type="ECO:0000313" key="2">
    <source>
        <dbReference type="Proteomes" id="UP001355298"/>
    </source>
</evidence>
<dbReference type="RefSeq" id="WP_326407812.1">
    <property type="nucleotide sequence ID" value="NZ_JAYMGW010000001.1"/>
</dbReference>
<reference evidence="1 2" key="1">
    <citation type="submission" date="2024-01" db="EMBL/GenBank/DDBJ databases">
        <title>The strains designed SYSU M86414 and SYSU M84420 isolated from the marine sediment in San Sha City (Hainan Province, China).</title>
        <authorList>
            <person name="Guo D."/>
        </authorList>
    </citation>
    <scope>NUCLEOTIDE SEQUENCE [LARGE SCALE GENOMIC DNA]</scope>
    <source>
        <strain evidence="1 2">SYSU M84420</strain>
    </source>
</reference>
<protein>
    <submittedName>
        <fullName evidence="1">Uncharacterized protein</fullName>
    </submittedName>
</protein>
<name>A0ABU6IMA3_9FLAO</name>
<dbReference type="EMBL" id="JAYMGW010000001">
    <property type="protein sequence ID" value="MEC4264153.1"/>
    <property type="molecule type" value="Genomic_DNA"/>
</dbReference>
<accession>A0ABU6IMA3</accession>
<sequence>MFVRNKPNKSGLVSVQIIDKSSGRYVVRETMGSSEDPLEIAFLVKKGKQRISQLSGQVPLGFDKDRELEFVDAFTNSLDTFYLVGPELLLGKSGIMNYGT</sequence>
<evidence type="ECO:0000313" key="1">
    <source>
        <dbReference type="EMBL" id="MEC4264153.1"/>
    </source>
</evidence>
<dbReference type="Proteomes" id="UP001355298">
    <property type="component" value="Unassembled WGS sequence"/>
</dbReference>
<organism evidence="1 2">
    <name type="scientific">Flagellimonas halotolerans</name>
    <dbReference type="NCBI Taxonomy" id="3112164"/>
    <lineage>
        <taxon>Bacteria</taxon>
        <taxon>Pseudomonadati</taxon>
        <taxon>Bacteroidota</taxon>
        <taxon>Flavobacteriia</taxon>
        <taxon>Flavobacteriales</taxon>
        <taxon>Flavobacteriaceae</taxon>
        <taxon>Flagellimonas</taxon>
    </lineage>
</organism>
<keyword evidence="2" id="KW-1185">Reference proteome</keyword>